<accession>A0ABU2YSX9</accession>
<protein>
    <submittedName>
        <fullName evidence="7">Sulfatase-like hydrolase/transferase</fullName>
    </submittedName>
</protein>
<dbReference type="RefSeq" id="WP_033529669.1">
    <property type="nucleotide sequence ID" value="NZ_JAVRFJ010000003.1"/>
</dbReference>
<evidence type="ECO:0000256" key="2">
    <source>
        <dbReference type="ARBA" id="ARBA00022723"/>
    </source>
</evidence>
<dbReference type="CDD" id="cd16145">
    <property type="entry name" value="ARS_like"/>
    <property type="match status" value="1"/>
</dbReference>
<evidence type="ECO:0000313" key="8">
    <source>
        <dbReference type="Proteomes" id="UP001180737"/>
    </source>
</evidence>
<dbReference type="PROSITE" id="PS51318">
    <property type="entry name" value="TAT"/>
    <property type="match status" value="1"/>
</dbReference>
<proteinExistence type="inferred from homology"/>
<reference evidence="7" key="1">
    <citation type="submission" date="2024-05" db="EMBL/GenBank/DDBJ databases">
        <title>30 novel species of actinomycetes from the DSMZ collection.</title>
        <authorList>
            <person name="Nouioui I."/>
        </authorList>
    </citation>
    <scope>NUCLEOTIDE SEQUENCE</scope>
    <source>
        <strain evidence="7">DSM 3412</strain>
    </source>
</reference>
<evidence type="ECO:0000259" key="5">
    <source>
        <dbReference type="Pfam" id="PF00884"/>
    </source>
</evidence>
<dbReference type="PROSITE" id="PS51257">
    <property type="entry name" value="PROKAR_LIPOPROTEIN"/>
    <property type="match status" value="1"/>
</dbReference>
<comment type="similarity">
    <text evidence="1">Belongs to the sulfatase family.</text>
</comment>
<dbReference type="InterPro" id="IPR000917">
    <property type="entry name" value="Sulfatase_N"/>
</dbReference>
<keyword evidence="8" id="KW-1185">Reference proteome</keyword>
<dbReference type="InterPro" id="IPR017850">
    <property type="entry name" value="Alkaline_phosphatase_core_sf"/>
</dbReference>
<dbReference type="PANTHER" id="PTHR42693">
    <property type="entry name" value="ARYLSULFATASE FAMILY MEMBER"/>
    <property type="match status" value="1"/>
</dbReference>
<keyword evidence="3" id="KW-0378">Hydrolase</keyword>
<feature type="domain" description="Sulfatase N-terminal" evidence="5">
    <location>
        <begin position="60"/>
        <end position="376"/>
    </location>
</feature>
<dbReference type="PROSITE" id="PS00523">
    <property type="entry name" value="SULFATASE_1"/>
    <property type="match status" value="1"/>
</dbReference>
<keyword evidence="4" id="KW-0106">Calcium</keyword>
<dbReference type="InterPro" id="IPR006311">
    <property type="entry name" value="TAT_signal"/>
</dbReference>
<organism evidence="7 8">
    <name type="scientific">Streptomyces gottesmaniae</name>
    <dbReference type="NCBI Taxonomy" id="3075518"/>
    <lineage>
        <taxon>Bacteria</taxon>
        <taxon>Bacillati</taxon>
        <taxon>Actinomycetota</taxon>
        <taxon>Actinomycetes</taxon>
        <taxon>Kitasatosporales</taxon>
        <taxon>Streptomycetaceae</taxon>
        <taxon>Streptomyces</taxon>
    </lineage>
</organism>
<dbReference type="Proteomes" id="UP001180737">
    <property type="component" value="Unassembled WGS sequence"/>
</dbReference>
<evidence type="ECO:0000256" key="1">
    <source>
        <dbReference type="ARBA" id="ARBA00008779"/>
    </source>
</evidence>
<name>A0ABU2YSX9_9ACTN</name>
<gene>
    <name evidence="7" type="ORF">RM704_05630</name>
</gene>
<dbReference type="InterPro" id="IPR024607">
    <property type="entry name" value="Sulfatase_CS"/>
</dbReference>
<evidence type="ECO:0000259" key="6">
    <source>
        <dbReference type="Pfam" id="PF10633"/>
    </source>
</evidence>
<dbReference type="InterPro" id="IPR050738">
    <property type="entry name" value="Sulfatase"/>
</dbReference>
<dbReference type="InterPro" id="IPR019546">
    <property type="entry name" value="TAT_signal_bac_arc"/>
</dbReference>
<keyword evidence="2" id="KW-0479">Metal-binding</keyword>
<dbReference type="SUPFAM" id="SSF53649">
    <property type="entry name" value="Alkaline phosphatase-like"/>
    <property type="match status" value="1"/>
</dbReference>
<evidence type="ECO:0000256" key="4">
    <source>
        <dbReference type="ARBA" id="ARBA00022837"/>
    </source>
</evidence>
<dbReference type="InterPro" id="IPR018905">
    <property type="entry name" value="A-galactase_NEW3"/>
</dbReference>
<feature type="domain" description="Alpha-galactosidase NEW3" evidence="6">
    <location>
        <begin position="514"/>
        <end position="583"/>
    </location>
</feature>
<dbReference type="EMBL" id="JAVRFJ010000003">
    <property type="protein sequence ID" value="MDT0566973.1"/>
    <property type="molecule type" value="Genomic_DNA"/>
</dbReference>
<comment type="caution">
    <text evidence="7">The sequence shown here is derived from an EMBL/GenBank/DDBJ whole genome shotgun (WGS) entry which is preliminary data.</text>
</comment>
<sequence>MPSRRRFLAGTAAVGATGAAAGCVAHEGREVGAREAAAPGTSRPSAPVVPAARTPSQRLNFVVVLADDLGYGELGSYGQKLIDTPRLDALAAEGLRFTDAYAAAPVCAPSRCSLLTGLHSGHATVRENPWGPGGQGALTERDFTFAEALRALGYRTALIGKWGFGPERPNQPSHPNSRGFDQFYGYLTHRHAHEYYPTYLWDNGEKQEIPENRDGAREVYAPDLIEERALGFVDTHKDQPFLLFLAPTLPHAPSLAPKPGAYADEPWSRPDKAHAAQVSGLDGLVGSLVDRLRAHGIDRRTVVLVTSDNGPHEEGGTDPDLFDGNGPLRGYKRNLYEGGIRVPLIAWSPQRVPVGTTDRPTPLIDLLPTLAELAGAPAPSDIDGLSAAPLLRAGGKEAARHDHLYFYRNHSGVTPRADRVDGGRTRRLAEAVRRGDHKAVRFAPGQDREAPDDRWEVELYDLARDPGERNDLAAARPAEADALVRLMRSSWVDDYRRAPYGVTLEVARASGGFRVTATFANGSARPWTAARLALAAPSSWRVRALGTVTADRIRPGGRFVVRWEVTPAADAGQGWLTARGTATHAGVAVMYAAQASATR</sequence>
<evidence type="ECO:0000256" key="3">
    <source>
        <dbReference type="ARBA" id="ARBA00022801"/>
    </source>
</evidence>
<dbReference type="Gene3D" id="3.40.720.10">
    <property type="entry name" value="Alkaline Phosphatase, subunit A"/>
    <property type="match status" value="1"/>
</dbReference>
<dbReference type="PANTHER" id="PTHR42693:SF53">
    <property type="entry name" value="ENDO-4-O-SULFATASE"/>
    <property type="match status" value="1"/>
</dbReference>
<dbReference type="Pfam" id="PF00884">
    <property type="entry name" value="Sulfatase"/>
    <property type="match status" value="1"/>
</dbReference>
<dbReference type="NCBIfam" id="TIGR01409">
    <property type="entry name" value="TAT_signal_seq"/>
    <property type="match status" value="1"/>
</dbReference>
<evidence type="ECO:0000313" key="7">
    <source>
        <dbReference type="EMBL" id="MDT0566973.1"/>
    </source>
</evidence>
<dbReference type="Gene3D" id="3.30.1120.10">
    <property type="match status" value="1"/>
</dbReference>
<dbReference type="Pfam" id="PF10633">
    <property type="entry name" value="NPCBM_assoc"/>
    <property type="match status" value="1"/>
</dbReference>